<protein>
    <recommendedName>
        <fullName evidence="3">histidinol-phosphate transaminase</fullName>
        <ecNumber evidence="3">2.6.1.9</ecNumber>
    </recommendedName>
</protein>
<dbReference type="InterPro" id="IPR015422">
    <property type="entry name" value="PyrdxlP-dep_Trfase_small"/>
</dbReference>
<dbReference type="CDD" id="cd00609">
    <property type="entry name" value="AAT_like"/>
    <property type="match status" value="1"/>
</dbReference>
<dbReference type="InterPro" id="IPR004839">
    <property type="entry name" value="Aminotransferase_I/II_large"/>
</dbReference>
<dbReference type="InterPro" id="IPR015424">
    <property type="entry name" value="PyrdxlP-dep_Trfase"/>
</dbReference>
<gene>
    <name evidence="9" type="ORF">WJX75_008152</name>
</gene>
<comment type="cofactor">
    <cofactor evidence="1">
        <name>pyridoxal 5'-phosphate</name>
        <dbReference type="ChEBI" id="CHEBI:597326"/>
    </cofactor>
</comment>
<evidence type="ECO:0000256" key="1">
    <source>
        <dbReference type="ARBA" id="ARBA00001933"/>
    </source>
</evidence>
<name>A0ABR2YMM2_9CHLO</name>
<comment type="pathway">
    <text evidence="2">Amino-acid biosynthesis; L-histidine biosynthesis; L-histidine from 5-phospho-alpha-D-ribose 1-diphosphate: step 7/9.</text>
</comment>
<proteinExistence type="predicted"/>
<evidence type="ECO:0000256" key="2">
    <source>
        <dbReference type="ARBA" id="ARBA00005011"/>
    </source>
</evidence>
<reference evidence="9 10" key="1">
    <citation type="journal article" date="2024" name="Nat. Commun.">
        <title>Phylogenomics reveals the evolutionary origins of lichenization in chlorophyte algae.</title>
        <authorList>
            <person name="Puginier C."/>
            <person name="Libourel C."/>
            <person name="Otte J."/>
            <person name="Skaloud P."/>
            <person name="Haon M."/>
            <person name="Grisel S."/>
            <person name="Petersen M."/>
            <person name="Berrin J.G."/>
            <person name="Delaux P.M."/>
            <person name="Dal Grande F."/>
            <person name="Keller J."/>
        </authorList>
    </citation>
    <scope>NUCLEOTIDE SEQUENCE [LARGE SCALE GENOMIC DNA]</scope>
    <source>
        <strain evidence="9 10">SAG 216-7</strain>
    </source>
</reference>
<dbReference type="PANTHER" id="PTHR42885:SF2">
    <property type="entry name" value="HISTIDINOL-PHOSPHATE AMINOTRANSFERASE"/>
    <property type="match status" value="1"/>
</dbReference>
<dbReference type="PANTHER" id="PTHR42885">
    <property type="entry name" value="HISTIDINOL-PHOSPHATE AMINOTRANSFERASE-RELATED"/>
    <property type="match status" value="1"/>
</dbReference>
<dbReference type="Gene3D" id="3.40.640.10">
    <property type="entry name" value="Type I PLP-dependent aspartate aminotransferase-like (Major domain)"/>
    <property type="match status" value="1"/>
</dbReference>
<dbReference type="Proteomes" id="UP001491310">
    <property type="component" value="Unassembled WGS sequence"/>
</dbReference>
<keyword evidence="5" id="KW-0808">Transferase</keyword>
<keyword evidence="4" id="KW-0032">Aminotransferase</keyword>
<evidence type="ECO:0000256" key="4">
    <source>
        <dbReference type="ARBA" id="ARBA00022576"/>
    </source>
</evidence>
<keyword evidence="10" id="KW-1185">Reference proteome</keyword>
<evidence type="ECO:0000313" key="9">
    <source>
        <dbReference type="EMBL" id="KAK9907687.1"/>
    </source>
</evidence>
<accession>A0ABR2YMM2</accession>
<dbReference type="InterPro" id="IPR015421">
    <property type="entry name" value="PyrdxlP-dep_Trfase_major"/>
</dbReference>
<dbReference type="EC" id="2.6.1.9" evidence="3"/>
<evidence type="ECO:0000313" key="10">
    <source>
        <dbReference type="Proteomes" id="UP001491310"/>
    </source>
</evidence>
<sequence length="294" mass="32373">MNDIPMEHLLVGCGADELIDLIMRCVLDPGDSIVDCPPTFTMYAFDAAVNGADVITIPRLDGFRVDVPAVERAVQEQRPKMVFMTSPNNPDGSMISEEDLLTVLALPVLVVLDEAYIEFSEEPSRMRWVMERPNLIVLRTFSKSAGLAGLRVGYGAFPAGMIDYLWRAKQPYNVSVAAETAACAALTNPQYLQEVRDKLVTERGRLFGLLQDVLFLEPYPSSANFILCKVVGGQDAKAVKDTLATEHGIMVRHYAKAELSGFIRISVGRPEQTDALMAALRSLEQPLPVAIEKE</sequence>
<dbReference type="Pfam" id="PF00155">
    <property type="entry name" value="Aminotran_1_2"/>
    <property type="match status" value="1"/>
</dbReference>
<organism evidence="9 10">
    <name type="scientific">Coccomyxa subellipsoidea</name>
    <dbReference type="NCBI Taxonomy" id="248742"/>
    <lineage>
        <taxon>Eukaryota</taxon>
        <taxon>Viridiplantae</taxon>
        <taxon>Chlorophyta</taxon>
        <taxon>core chlorophytes</taxon>
        <taxon>Trebouxiophyceae</taxon>
        <taxon>Trebouxiophyceae incertae sedis</taxon>
        <taxon>Coccomyxaceae</taxon>
        <taxon>Coccomyxa</taxon>
    </lineage>
</organism>
<dbReference type="SUPFAM" id="SSF53383">
    <property type="entry name" value="PLP-dependent transferases"/>
    <property type="match status" value="1"/>
</dbReference>
<evidence type="ECO:0000256" key="5">
    <source>
        <dbReference type="ARBA" id="ARBA00022679"/>
    </source>
</evidence>
<comment type="catalytic activity">
    <reaction evidence="7">
        <text>L-histidinol phosphate + 2-oxoglutarate = 3-(imidazol-4-yl)-2-oxopropyl phosphate + L-glutamate</text>
        <dbReference type="Rhea" id="RHEA:23744"/>
        <dbReference type="ChEBI" id="CHEBI:16810"/>
        <dbReference type="ChEBI" id="CHEBI:29985"/>
        <dbReference type="ChEBI" id="CHEBI:57766"/>
        <dbReference type="ChEBI" id="CHEBI:57980"/>
        <dbReference type="EC" id="2.6.1.9"/>
    </reaction>
</comment>
<evidence type="ECO:0000256" key="3">
    <source>
        <dbReference type="ARBA" id="ARBA00012748"/>
    </source>
</evidence>
<dbReference type="Gene3D" id="3.90.1150.10">
    <property type="entry name" value="Aspartate Aminotransferase, domain 1"/>
    <property type="match status" value="1"/>
</dbReference>
<evidence type="ECO:0000256" key="7">
    <source>
        <dbReference type="ARBA" id="ARBA00047481"/>
    </source>
</evidence>
<evidence type="ECO:0000256" key="6">
    <source>
        <dbReference type="ARBA" id="ARBA00022898"/>
    </source>
</evidence>
<comment type="caution">
    <text evidence="9">The sequence shown here is derived from an EMBL/GenBank/DDBJ whole genome shotgun (WGS) entry which is preliminary data.</text>
</comment>
<dbReference type="EMBL" id="JALJOT010000009">
    <property type="protein sequence ID" value="KAK9907687.1"/>
    <property type="molecule type" value="Genomic_DNA"/>
</dbReference>
<feature type="domain" description="Aminotransferase class I/classII large" evidence="8">
    <location>
        <begin position="8"/>
        <end position="280"/>
    </location>
</feature>
<keyword evidence="6" id="KW-0663">Pyridoxal phosphate</keyword>
<evidence type="ECO:0000259" key="8">
    <source>
        <dbReference type="Pfam" id="PF00155"/>
    </source>
</evidence>